<accession>A0ABP7K9D9</accession>
<evidence type="ECO:0000313" key="4">
    <source>
        <dbReference type="Proteomes" id="UP001501803"/>
    </source>
</evidence>
<evidence type="ECO:0000256" key="1">
    <source>
        <dbReference type="SAM" id="MobiDB-lite"/>
    </source>
</evidence>
<dbReference type="PANTHER" id="PTHR39338">
    <property type="entry name" value="BLL5662 PROTEIN-RELATED"/>
    <property type="match status" value="1"/>
</dbReference>
<dbReference type="SMART" id="SM00327">
    <property type="entry name" value="VWA"/>
    <property type="match status" value="1"/>
</dbReference>
<dbReference type="InterPro" id="IPR011195">
    <property type="entry name" value="UCP010256"/>
</dbReference>
<dbReference type="Proteomes" id="UP001501803">
    <property type="component" value="Unassembled WGS sequence"/>
</dbReference>
<protein>
    <submittedName>
        <fullName evidence="3">VWA domain-containing protein</fullName>
    </submittedName>
</protein>
<feature type="domain" description="VWFA" evidence="2">
    <location>
        <begin position="251"/>
        <end position="426"/>
    </location>
</feature>
<evidence type="ECO:0000313" key="3">
    <source>
        <dbReference type="EMBL" id="GAA3870215.1"/>
    </source>
</evidence>
<comment type="caution">
    <text evidence="3">The sequence shown here is derived from an EMBL/GenBank/DDBJ whole genome shotgun (WGS) entry which is preliminary data.</text>
</comment>
<dbReference type="Gene3D" id="3.40.50.410">
    <property type="entry name" value="von Willebrand factor, type A domain"/>
    <property type="match status" value="1"/>
</dbReference>
<organism evidence="3 4">
    <name type="scientific">Leifsonia kafniensis</name>
    <dbReference type="NCBI Taxonomy" id="475957"/>
    <lineage>
        <taxon>Bacteria</taxon>
        <taxon>Bacillati</taxon>
        <taxon>Actinomycetota</taxon>
        <taxon>Actinomycetes</taxon>
        <taxon>Micrococcales</taxon>
        <taxon>Microbacteriaceae</taxon>
        <taxon>Leifsonia</taxon>
    </lineage>
</organism>
<dbReference type="InterPro" id="IPR008912">
    <property type="entry name" value="Uncharacterised_CoxE"/>
</dbReference>
<dbReference type="EMBL" id="BAABCN010000002">
    <property type="protein sequence ID" value="GAA3870215.1"/>
    <property type="molecule type" value="Genomic_DNA"/>
</dbReference>
<dbReference type="PIRSF" id="PIRSF010256">
    <property type="entry name" value="CoxE_vWa"/>
    <property type="match status" value="1"/>
</dbReference>
<dbReference type="CDD" id="cd00198">
    <property type="entry name" value="vWFA"/>
    <property type="match status" value="1"/>
</dbReference>
<feature type="compositionally biased region" description="Basic and acidic residues" evidence="1">
    <location>
        <begin position="135"/>
        <end position="144"/>
    </location>
</feature>
<proteinExistence type="predicted"/>
<feature type="region of interest" description="Disordered" evidence="1">
    <location>
        <begin position="106"/>
        <end position="163"/>
    </location>
</feature>
<dbReference type="Pfam" id="PF05762">
    <property type="entry name" value="VWA_CoxE"/>
    <property type="match status" value="1"/>
</dbReference>
<dbReference type="InterPro" id="IPR002035">
    <property type="entry name" value="VWF_A"/>
</dbReference>
<dbReference type="PANTHER" id="PTHR39338:SF6">
    <property type="entry name" value="BLL5662 PROTEIN"/>
    <property type="match status" value="1"/>
</dbReference>
<evidence type="ECO:0000259" key="2">
    <source>
        <dbReference type="SMART" id="SM00327"/>
    </source>
</evidence>
<reference evidence="4" key="1">
    <citation type="journal article" date="2019" name="Int. J. Syst. Evol. Microbiol.">
        <title>The Global Catalogue of Microorganisms (GCM) 10K type strain sequencing project: providing services to taxonomists for standard genome sequencing and annotation.</title>
        <authorList>
            <consortium name="The Broad Institute Genomics Platform"/>
            <consortium name="The Broad Institute Genome Sequencing Center for Infectious Disease"/>
            <person name="Wu L."/>
            <person name="Ma J."/>
        </authorList>
    </citation>
    <scope>NUCLEOTIDE SEQUENCE [LARGE SCALE GENOMIC DNA]</scope>
    <source>
        <strain evidence="4">JCM 17021</strain>
    </source>
</reference>
<dbReference type="SUPFAM" id="SSF53300">
    <property type="entry name" value="vWA-like"/>
    <property type="match status" value="1"/>
</dbReference>
<keyword evidence="4" id="KW-1185">Reference proteome</keyword>
<sequence>MSPQMVETAGEETAETRFDIRPGVEVAALAAGFATALRRAGLSSSPDRAARLAEALRLVPPDSREPLYWACRVVFVSRKEQLPLFDAVFSAVFDGLLDPAEYRGDRNAPAVGSDPHSAPINPELRTRPAAPDTRPFGEAEDTRKSWPPAPLPARDGSDDRPAPERDAILMMASTDEQLHDVSFAELAPEEIAQMRSLVRQIALSTPERRSRRTRQSTNNRDQLDIRRTVRAAQRTGGDATRLVHARRSPRPRRLVLLCDVSGSMEPFTRVFLSLLQGAVNGAEAEAFVFSTRLTRLTRQLAIRDPDQALARAAASTSDWAGGTRLAESIRRFVDDFGRRGLARGAVVVVFSDGWAQDDPVLVATQMARLRRLAYRIIWVNPRKVAPGYQPLVGGMAAALPYCDAFVSGHSYAALAEVAAAIHADHTSTQFNQRLLNYRT</sequence>
<dbReference type="InterPro" id="IPR036465">
    <property type="entry name" value="vWFA_dom_sf"/>
</dbReference>
<gene>
    <name evidence="3" type="ORF">GCM10022381_11790</name>
</gene>
<name>A0ABP7K9D9_9MICO</name>
<feature type="region of interest" description="Disordered" evidence="1">
    <location>
        <begin position="202"/>
        <end position="221"/>
    </location>
</feature>